<evidence type="ECO:0000256" key="3">
    <source>
        <dbReference type="ARBA" id="ARBA00023274"/>
    </source>
</evidence>
<dbReference type="SUPFAM" id="SSF52313">
    <property type="entry name" value="Ribosomal protein S2"/>
    <property type="match status" value="1"/>
</dbReference>
<organism evidence="7 8">
    <name type="scientific">Candidatus Bilamarchaeum dharawalense</name>
    <dbReference type="NCBI Taxonomy" id="2885759"/>
    <lineage>
        <taxon>Archaea</taxon>
        <taxon>Candidatus Micrarchaeota</taxon>
        <taxon>Candidatus Micrarchaeia</taxon>
        <taxon>Candidatus Anstonellales</taxon>
        <taxon>Candidatus Bilamarchaeaceae</taxon>
        <taxon>Candidatus Bilamarchaeum</taxon>
    </lineage>
</organism>
<dbReference type="Pfam" id="PF00318">
    <property type="entry name" value="Ribosomal_S2"/>
    <property type="match status" value="2"/>
</dbReference>
<dbReference type="PANTHER" id="PTHR11489">
    <property type="entry name" value="40S RIBOSOMAL PROTEIN SA"/>
    <property type="match status" value="1"/>
</dbReference>
<gene>
    <name evidence="7" type="primary">rps2</name>
    <name evidence="7" type="ORF">LFW2832_00303</name>
</gene>
<evidence type="ECO:0000313" key="7">
    <source>
        <dbReference type="EMBL" id="VVC03341.1"/>
    </source>
</evidence>
<dbReference type="InterPro" id="IPR018130">
    <property type="entry name" value="Ribosomal_uS2_CS"/>
</dbReference>
<dbReference type="NCBIfam" id="TIGR01012">
    <property type="entry name" value="uS2_euk_arch"/>
    <property type="match status" value="1"/>
</dbReference>
<comment type="similarity">
    <text evidence="1 6">Belongs to the universal ribosomal protein uS2 family.</text>
</comment>
<dbReference type="PROSITE" id="PS00963">
    <property type="entry name" value="RIBOSOMAL_S2_2"/>
    <property type="match status" value="1"/>
</dbReference>
<dbReference type="InterPro" id="IPR023591">
    <property type="entry name" value="Ribosomal_uS2_flav_dom_sf"/>
</dbReference>
<reference evidence="7 8" key="1">
    <citation type="submission" date="2019-08" db="EMBL/GenBank/DDBJ databases">
        <authorList>
            <person name="Vazquez-Campos X."/>
        </authorList>
    </citation>
    <scope>NUCLEOTIDE SEQUENCE [LARGE SCALE GENOMIC DNA]</scope>
    <source>
        <strain evidence="7">LFW-283_2</strain>
    </source>
</reference>
<comment type="caution">
    <text evidence="7">The sequence shown here is derived from an EMBL/GenBank/DDBJ whole genome shotgun (WGS) entry which is preliminary data.</text>
</comment>
<evidence type="ECO:0000256" key="2">
    <source>
        <dbReference type="ARBA" id="ARBA00022980"/>
    </source>
</evidence>
<dbReference type="GO" id="GO:0006412">
    <property type="term" value="P:translation"/>
    <property type="evidence" value="ECO:0007669"/>
    <property type="project" value="InterPro"/>
</dbReference>
<dbReference type="Proteomes" id="UP000789941">
    <property type="component" value="Unassembled WGS sequence"/>
</dbReference>
<evidence type="ECO:0000256" key="4">
    <source>
        <dbReference type="ARBA" id="ARBA00035256"/>
    </source>
</evidence>
<accession>A0A5E4LP92</accession>
<dbReference type="Gene3D" id="3.40.50.10490">
    <property type="entry name" value="Glucose-6-phosphate isomerase like protein, domain 1"/>
    <property type="match status" value="1"/>
</dbReference>
<dbReference type="CDD" id="cd01425">
    <property type="entry name" value="RPS2"/>
    <property type="match status" value="1"/>
</dbReference>
<dbReference type="InterPro" id="IPR001865">
    <property type="entry name" value="Ribosomal_uS2"/>
</dbReference>
<evidence type="ECO:0000256" key="5">
    <source>
        <dbReference type="ARBA" id="ARBA00035518"/>
    </source>
</evidence>
<keyword evidence="3 6" id="KW-0687">Ribonucleoprotein</keyword>
<dbReference type="AlphaFoldDB" id="A0A5E4LP92"/>
<sequence length="216" mass="24483">MTTEKTGLPVKQEIFLEAGVHIGTKIRTSDMREYIFKRRDDGLYILDLRKSAERLVSAAKIISKYKPEEVCVVASRVYSSNPASKFAELSGVTLVKGRFVPGTMTNMNVRGFMEPKIVMVCDPKGEHEALVECAKNGVPVIALCDTDNETKFVDHIIPINNKGKRSLALIFYILSREVMMAQGKIKSYEEFTHDLNYFEQMLTVEEPEQPVEEEKK</sequence>
<dbReference type="EMBL" id="CABMJJ010000007">
    <property type="protein sequence ID" value="VVC03341.1"/>
    <property type="molecule type" value="Genomic_DNA"/>
</dbReference>
<protein>
    <recommendedName>
        <fullName evidence="4">Small ribosomal subunit protein uS2</fullName>
    </recommendedName>
    <alternativeName>
        <fullName evidence="5">30S ribosomal protein S2</fullName>
    </alternativeName>
</protein>
<evidence type="ECO:0000256" key="6">
    <source>
        <dbReference type="RuleBase" id="RU003631"/>
    </source>
</evidence>
<dbReference type="FunFam" id="3.40.50.10490:FF:000030">
    <property type="entry name" value="30S ribosomal protein S2"/>
    <property type="match status" value="1"/>
</dbReference>
<dbReference type="GO" id="GO:0015935">
    <property type="term" value="C:small ribosomal subunit"/>
    <property type="evidence" value="ECO:0007669"/>
    <property type="project" value="InterPro"/>
</dbReference>
<evidence type="ECO:0000313" key="8">
    <source>
        <dbReference type="Proteomes" id="UP000789941"/>
    </source>
</evidence>
<name>A0A5E4LP92_9ARCH</name>
<keyword evidence="2 6" id="KW-0689">Ribosomal protein</keyword>
<proteinExistence type="inferred from homology"/>
<dbReference type="InterPro" id="IPR005707">
    <property type="entry name" value="Ribosomal_uS2_euk/arc"/>
</dbReference>
<dbReference type="GO" id="GO:0003735">
    <property type="term" value="F:structural constituent of ribosome"/>
    <property type="evidence" value="ECO:0007669"/>
    <property type="project" value="InterPro"/>
</dbReference>
<evidence type="ECO:0000256" key="1">
    <source>
        <dbReference type="ARBA" id="ARBA00006242"/>
    </source>
</evidence>
<dbReference type="PRINTS" id="PR00395">
    <property type="entry name" value="RIBOSOMALS2"/>
</dbReference>